<dbReference type="HOGENOM" id="CLU_1802644_0_0_5"/>
<sequence>MEILMIDYSSLSNSPFGAAQRAPISDYPRLVRIPRAPDFIHEMGHTPPDTPFGSPLPSPRAGTPAAEGAGNAVQHAFREGRIPAGSATPPKGETPAMSPDAIDQTIEEVVQAARAYAARAANADAIDRTIEDVIQAARQYYGK</sequence>
<feature type="region of interest" description="Disordered" evidence="1">
    <location>
        <begin position="39"/>
        <end position="102"/>
    </location>
</feature>
<protein>
    <submittedName>
        <fullName evidence="2">Uncharacterized protein</fullName>
    </submittedName>
</protein>
<dbReference type="STRING" id="266779.Meso_0919"/>
<accession>Q11JV9</accession>
<reference evidence="2" key="1">
    <citation type="submission" date="2006-06" db="EMBL/GenBank/DDBJ databases">
        <title>Complete sequence of chromosome of Chelativorans sp. BNC1.</title>
        <authorList>
            <consortium name="US DOE Joint Genome Institute"/>
            <person name="Copeland A."/>
            <person name="Lucas S."/>
            <person name="Lapidus A."/>
            <person name="Barry K."/>
            <person name="Detter J.C."/>
            <person name="Glavina del Rio T."/>
            <person name="Hammon N."/>
            <person name="Israni S."/>
            <person name="Dalin E."/>
            <person name="Tice H."/>
            <person name="Pitluck S."/>
            <person name="Chertkov O."/>
            <person name="Brettin T."/>
            <person name="Bruce D."/>
            <person name="Han C."/>
            <person name="Tapia R."/>
            <person name="Gilna P."/>
            <person name="Schmutz J."/>
            <person name="Larimer F."/>
            <person name="Land M."/>
            <person name="Hauser L."/>
            <person name="Kyrpides N."/>
            <person name="Mikhailova N."/>
            <person name="Richardson P."/>
        </authorList>
    </citation>
    <scope>NUCLEOTIDE SEQUENCE</scope>
    <source>
        <strain evidence="2">BNC1</strain>
    </source>
</reference>
<organism evidence="2">
    <name type="scientific">Chelativorans sp. (strain BNC1)</name>
    <dbReference type="NCBI Taxonomy" id="266779"/>
    <lineage>
        <taxon>Bacteria</taxon>
        <taxon>Pseudomonadati</taxon>
        <taxon>Pseudomonadota</taxon>
        <taxon>Alphaproteobacteria</taxon>
        <taxon>Hyphomicrobiales</taxon>
        <taxon>Phyllobacteriaceae</taxon>
        <taxon>Chelativorans</taxon>
    </lineage>
</organism>
<name>Q11JV9_CHESB</name>
<dbReference type="EMBL" id="CP000390">
    <property type="protein sequence ID" value="ABG62316.1"/>
    <property type="molecule type" value="Genomic_DNA"/>
</dbReference>
<proteinExistence type="predicted"/>
<dbReference type="AlphaFoldDB" id="Q11JV9"/>
<evidence type="ECO:0000313" key="2">
    <source>
        <dbReference type="EMBL" id="ABG62316.1"/>
    </source>
</evidence>
<dbReference type="KEGG" id="mes:Meso_0919"/>
<evidence type="ECO:0000256" key="1">
    <source>
        <dbReference type="SAM" id="MobiDB-lite"/>
    </source>
</evidence>
<gene>
    <name evidence="2" type="ordered locus">Meso_0919</name>
</gene>
<feature type="compositionally biased region" description="Pro residues" evidence="1">
    <location>
        <begin position="48"/>
        <end position="58"/>
    </location>
</feature>